<dbReference type="GO" id="GO:0016020">
    <property type="term" value="C:membrane"/>
    <property type="evidence" value="ECO:0007669"/>
    <property type="project" value="UniProtKB-SubCell"/>
</dbReference>
<evidence type="ECO:0000256" key="2">
    <source>
        <dbReference type="ARBA" id="ARBA00022692"/>
    </source>
</evidence>
<dbReference type="VEuPathDB" id="FungiDB:MYCFIDRAFT_121253"/>
<feature type="transmembrane region" description="Helical" evidence="6">
    <location>
        <begin position="140"/>
        <end position="164"/>
    </location>
</feature>
<dbReference type="KEGG" id="pfj:MYCFIDRAFT_121253"/>
<keyword evidence="4 6" id="KW-0472">Membrane</keyword>
<organism evidence="8 9">
    <name type="scientific">Pseudocercospora fijiensis (strain CIRAD86)</name>
    <name type="common">Black leaf streak disease fungus</name>
    <name type="synonym">Mycosphaerella fijiensis</name>
    <dbReference type="NCBI Taxonomy" id="383855"/>
    <lineage>
        <taxon>Eukaryota</taxon>
        <taxon>Fungi</taxon>
        <taxon>Dikarya</taxon>
        <taxon>Ascomycota</taxon>
        <taxon>Pezizomycotina</taxon>
        <taxon>Dothideomycetes</taxon>
        <taxon>Dothideomycetidae</taxon>
        <taxon>Mycosphaerellales</taxon>
        <taxon>Mycosphaerellaceae</taxon>
        <taxon>Pseudocercospora</taxon>
    </lineage>
</organism>
<dbReference type="OrthoDB" id="5429740at2759"/>
<gene>
    <name evidence="8" type="ORF">MYCFIDRAFT_121253</name>
</gene>
<evidence type="ECO:0000256" key="4">
    <source>
        <dbReference type="ARBA" id="ARBA00023136"/>
    </source>
</evidence>
<evidence type="ECO:0000256" key="1">
    <source>
        <dbReference type="ARBA" id="ARBA00004141"/>
    </source>
</evidence>
<dbReference type="HOGENOM" id="CLU_028200_25_2_1"/>
<dbReference type="GeneID" id="19330442"/>
<evidence type="ECO:0000256" key="3">
    <source>
        <dbReference type="ARBA" id="ARBA00022989"/>
    </source>
</evidence>
<dbReference type="InterPro" id="IPR049326">
    <property type="entry name" value="Rhodopsin_dom_fungi"/>
</dbReference>
<feature type="non-terminal residue" evidence="8">
    <location>
        <position position="168"/>
    </location>
</feature>
<feature type="transmembrane region" description="Helical" evidence="6">
    <location>
        <begin position="20"/>
        <end position="45"/>
    </location>
</feature>
<keyword evidence="3 6" id="KW-1133">Transmembrane helix</keyword>
<feature type="domain" description="Rhodopsin" evidence="7">
    <location>
        <begin position="2"/>
        <end position="165"/>
    </location>
</feature>
<dbReference type="PANTHER" id="PTHR33048">
    <property type="entry name" value="PTH11-LIKE INTEGRAL MEMBRANE PROTEIN (AFU_ORTHOLOGUE AFUA_5G11245)"/>
    <property type="match status" value="1"/>
</dbReference>
<evidence type="ECO:0000256" key="6">
    <source>
        <dbReference type="SAM" id="Phobius"/>
    </source>
</evidence>
<dbReference type="Proteomes" id="UP000016932">
    <property type="component" value="Unassembled WGS sequence"/>
</dbReference>
<keyword evidence="2 6" id="KW-0812">Transmembrane</keyword>
<evidence type="ECO:0000313" key="9">
    <source>
        <dbReference type="Proteomes" id="UP000016932"/>
    </source>
</evidence>
<accession>M3B6W3</accession>
<dbReference type="RefSeq" id="XP_007925565.1">
    <property type="nucleotide sequence ID" value="XM_007927374.1"/>
</dbReference>
<feature type="non-terminal residue" evidence="8">
    <location>
        <position position="1"/>
    </location>
</feature>
<comment type="subcellular location">
    <subcellularLocation>
        <location evidence="1">Membrane</location>
        <topology evidence="1">Multi-pass membrane protein</topology>
    </subcellularLocation>
</comment>
<keyword evidence="9" id="KW-1185">Reference proteome</keyword>
<evidence type="ECO:0000256" key="5">
    <source>
        <dbReference type="ARBA" id="ARBA00038359"/>
    </source>
</evidence>
<evidence type="ECO:0000259" key="7">
    <source>
        <dbReference type="Pfam" id="PF20684"/>
    </source>
</evidence>
<protein>
    <recommendedName>
        <fullName evidence="7">Rhodopsin domain-containing protein</fullName>
    </recommendedName>
</protein>
<feature type="transmembrane region" description="Helical" evidence="6">
    <location>
        <begin position="72"/>
        <end position="95"/>
    </location>
</feature>
<sequence length="168" mass="18984">LKISVLLFYRRIVEHTSSKYWIWAVIAAICFTVAYSLAFILTLVFNCSPTEAYWKAFDPSYTHPHSCVNTTIVNLLAGIMAAISDLYSVVLPCMMTRHIQLPRPQKIALYVIFSLGLLVVACSGYQVGHKGDVSTIIYYVFVWSEVELCLGLMCASLPSLRVLFREYL</sequence>
<proteinExistence type="inferred from homology"/>
<evidence type="ECO:0000313" key="8">
    <source>
        <dbReference type="EMBL" id="EME85077.1"/>
    </source>
</evidence>
<dbReference type="Pfam" id="PF20684">
    <property type="entry name" value="Fung_rhodopsin"/>
    <property type="match status" value="1"/>
</dbReference>
<comment type="similarity">
    <text evidence="5">Belongs to the SAT4 family.</text>
</comment>
<dbReference type="InterPro" id="IPR052337">
    <property type="entry name" value="SAT4-like"/>
</dbReference>
<reference evidence="8 9" key="1">
    <citation type="journal article" date="2012" name="PLoS Pathog.">
        <title>Diverse lifestyles and strategies of plant pathogenesis encoded in the genomes of eighteen Dothideomycetes fungi.</title>
        <authorList>
            <person name="Ohm R.A."/>
            <person name="Feau N."/>
            <person name="Henrissat B."/>
            <person name="Schoch C.L."/>
            <person name="Horwitz B.A."/>
            <person name="Barry K.W."/>
            <person name="Condon B.J."/>
            <person name="Copeland A.C."/>
            <person name="Dhillon B."/>
            <person name="Glaser F."/>
            <person name="Hesse C.N."/>
            <person name="Kosti I."/>
            <person name="LaButti K."/>
            <person name="Lindquist E.A."/>
            <person name="Lucas S."/>
            <person name="Salamov A.A."/>
            <person name="Bradshaw R.E."/>
            <person name="Ciuffetti L."/>
            <person name="Hamelin R.C."/>
            <person name="Kema G.H.J."/>
            <person name="Lawrence C."/>
            <person name="Scott J.A."/>
            <person name="Spatafora J.W."/>
            <person name="Turgeon B.G."/>
            <person name="de Wit P.J.G.M."/>
            <person name="Zhong S."/>
            <person name="Goodwin S.B."/>
            <person name="Grigoriev I.V."/>
        </authorList>
    </citation>
    <scope>NUCLEOTIDE SEQUENCE [LARGE SCALE GENOMIC DNA]</scope>
    <source>
        <strain evidence="8 9">CIRAD86</strain>
    </source>
</reference>
<dbReference type="eggNOG" id="ENOG502T2ZB">
    <property type="taxonomic scope" value="Eukaryota"/>
</dbReference>
<dbReference type="AlphaFoldDB" id="M3B6W3"/>
<feature type="transmembrane region" description="Helical" evidence="6">
    <location>
        <begin position="107"/>
        <end position="128"/>
    </location>
</feature>
<dbReference type="EMBL" id="KB446557">
    <property type="protein sequence ID" value="EME85077.1"/>
    <property type="molecule type" value="Genomic_DNA"/>
</dbReference>
<name>M3B6W3_PSEFD</name>
<dbReference type="PANTHER" id="PTHR33048:SF129">
    <property type="entry name" value="INTEGRAL MEMBRANE PROTEIN-RELATED"/>
    <property type="match status" value="1"/>
</dbReference>